<evidence type="ECO:0000313" key="4">
    <source>
        <dbReference type="EMBL" id="KPM33654.1"/>
    </source>
</evidence>
<sequence>MAKLLTTTFIVLLIFSSNAQDGALPPDIRQHNLTQFNASLFNPAFSFDRNKPRSVALWSRWQWQTIDTDPSTMFFNYTQRFGAQSSGGIGFFQNNTGLFLNRGGVLNYAFAIPLGEEVNLIFGANVLGYQQELADTRVILGNQPLPFPNNDDPRFIAELAPGLRLQAKSFSMGMSVENALNFDFTNSERLETERIFSGSISNDFPVYLFDELSYVRPILYARSIPNQDFQYGLATLFTTPKFWVQGGYNSFYGVSGGVGATFFKKLSLGALVESGLNEAIQNEDPTFELVLAYHFGEQMYEPKEKEEKLSPEEKMEEIEKQRQQEEAEKERLRLAEEARLAQLEKEAMSKRRAEELAAVKEQLRQDSIAKVARTKEVEIMPNEKYQEVNSAEGLQPGFYLIANVFGTKKYLENFKSKLEAQGLLPKSFYRSVNKFNYVYLARYETIDEARAARASKFGGKYKDALWIFRVRGE</sequence>
<dbReference type="InterPro" id="IPR019861">
    <property type="entry name" value="PorP/SprF_Bacteroidetes"/>
</dbReference>
<comment type="caution">
    <text evidence="4">The sequence shown here is derived from an EMBL/GenBank/DDBJ whole genome shotgun (WGS) entry which is preliminary data.</text>
</comment>
<dbReference type="OrthoDB" id="1393025at2"/>
<gene>
    <name evidence="4" type="ORF">I595_558</name>
</gene>
<dbReference type="NCBIfam" id="TIGR03519">
    <property type="entry name" value="T9SS_PorP_fam"/>
    <property type="match status" value="1"/>
</dbReference>
<dbReference type="InterPro" id="IPR007730">
    <property type="entry name" value="SPOR-like_dom"/>
</dbReference>
<feature type="region of interest" description="Disordered" evidence="1">
    <location>
        <begin position="302"/>
        <end position="327"/>
    </location>
</feature>
<dbReference type="GO" id="GO:0042834">
    <property type="term" value="F:peptidoglycan binding"/>
    <property type="evidence" value="ECO:0007669"/>
    <property type="project" value="InterPro"/>
</dbReference>
<dbReference type="CDD" id="cd22249">
    <property type="entry name" value="UDM1_RNF168_RNF169-like"/>
    <property type="match status" value="1"/>
</dbReference>
<dbReference type="PROSITE" id="PS51724">
    <property type="entry name" value="SPOR"/>
    <property type="match status" value="1"/>
</dbReference>
<dbReference type="STRING" id="1300341.I595_558"/>
<dbReference type="AlphaFoldDB" id="A0A0P7AXV5"/>
<keyword evidence="2" id="KW-0732">Signal</keyword>
<dbReference type="PATRIC" id="fig|1300341.3.peg.552"/>
<evidence type="ECO:0000256" key="2">
    <source>
        <dbReference type="SAM" id="SignalP"/>
    </source>
</evidence>
<organism evidence="4 5">
    <name type="scientific">Croceitalea dokdonensis DOKDO 023</name>
    <dbReference type="NCBI Taxonomy" id="1300341"/>
    <lineage>
        <taxon>Bacteria</taxon>
        <taxon>Pseudomonadati</taxon>
        <taxon>Bacteroidota</taxon>
        <taxon>Flavobacteriia</taxon>
        <taxon>Flavobacteriales</taxon>
        <taxon>Flavobacteriaceae</taxon>
        <taxon>Croceitalea</taxon>
    </lineage>
</organism>
<proteinExistence type="predicted"/>
<dbReference type="Proteomes" id="UP000050280">
    <property type="component" value="Unassembled WGS sequence"/>
</dbReference>
<accession>A0A0P7AXV5</accession>
<keyword evidence="5" id="KW-1185">Reference proteome</keyword>
<feature type="chain" id="PRO_5006135180" description="SPOR domain-containing protein" evidence="2">
    <location>
        <begin position="20"/>
        <end position="473"/>
    </location>
</feature>
<feature type="signal peptide" evidence="2">
    <location>
        <begin position="1"/>
        <end position="19"/>
    </location>
</feature>
<reference evidence="4 5" key="1">
    <citation type="submission" date="2015-09" db="EMBL/GenBank/DDBJ databases">
        <title>Genome sequence of the marine flavobacterium Croceitalea dokdonensis DOKDO 023 that contains proton- and sodium-pumping rhodopsins.</title>
        <authorList>
            <person name="Kwon S.-K."/>
            <person name="Lee H.K."/>
            <person name="Kwak M.-J."/>
            <person name="Kim J.F."/>
        </authorList>
    </citation>
    <scope>NUCLEOTIDE SEQUENCE [LARGE SCALE GENOMIC DNA]</scope>
    <source>
        <strain evidence="4 5">DOKDO 023</strain>
    </source>
</reference>
<dbReference type="Pfam" id="PF11751">
    <property type="entry name" value="PorP_SprF"/>
    <property type="match status" value="1"/>
</dbReference>
<feature type="domain" description="SPOR" evidence="3">
    <location>
        <begin position="392"/>
        <end position="469"/>
    </location>
</feature>
<name>A0A0P7AXV5_9FLAO</name>
<dbReference type="RefSeq" id="WP_054557805.1">
    <property type="nucleotide sequence ID" value="NZ_LDJX01000001.1"/>
</dbReference>
<protein>
    <recommendedName>
        <fullName evidence="3">SPOR domain-containing protein</fullName>
    </recommendedName>
</protein>
<evidence type="ECO:0000256" key="1">
    <source>
        <dbReference type="SAM" id="MobiDB-lite"/>
    </source>
</evidence>
<evidence type="ECO:0000313" key="5">
    <source>
        <dbReference type="Proteomes" id="UP000050280"/>
    </source>
</evidence>
<evidence type="ECO:0000259" key="3">
    <source>
        <dbReference type="PROSITE" id="PS51724"/>
    </source>
</evidence>
<dbReference type="EMBL" id="LDJX01000001">
    <property type="protein sequence ID" value="KPM33654.1"/>
    <property type="molecule type" value="Genomic_DNA"/>
</dbReference>